<comment type="subcellular location">
    <subcellularLocation>
        <location evidence="1">Nucleus</location>
    </subcellularLocation>
</comment>
<dbReference type="SUPFAM" id="SSF48452">
    <property type="entry name" value="TPR-like"/>
    <property type="match status" value="1"/>
</dbReference>
<evidence type="ECO:0000256" key="6">
    <source>
        <dbReference type="PROSITE-ProRule" id="PRU00339"/>
    </source>
</evidence>
<dbReference type="InterPro" id="IPR002110">
    <property type="entry name" value="Ankyrin_rpt"/>
</dbReference>
<dbReference type="InterPro" id="IPR036770">
    <property type="entry name" value="Ankyrin_rpt-contain_sf"/>
</dbReference>
<sequence length="454" mass="48895">MESECFHCIGKVQLSLGDFVAARRSLKKALLLGSQQPQDRMAVKKGFKYADRGCKLEEDLGEDQGKRLGPRQAVELAEQLGDLCCKVGCYSKALDAYQAQLKGAEEMGKPARELAVIHVSLAATYTDLRQHGKAVEHYRKELALRQGNSVEECKTWLNIAASQEDSGCPLEAVDSSYSSALRCAEGAGLARLQRRCGAASADDTEARLQELCASEGWNPDGSDGEEEEEEEMDNSEPLDDSDVILSDSGAEFVCVVQTLSPCCWSGGQTSTTPAVPLCEGVTPLHDALTCGNFGVARLLVERGASVTLQNSKGETALDTLRQWQRTYGRELDGDTRQECAATEKLLRKALAGGEGAVLPAKTVRYPNGGGVSAYLGGTEPEEQRRLFCTGLTAAAQMKATVPSALCDLSAPDILTRQPPVRTTRSRPQCRAQREKATQLRPCSAERNTTTPSAA</sequence>
<dbReference type="SMART" id="SM00248">
    <property type="entry name" value="ANK"/>
    <property type="match status" value="1"/>
</dbReference>
<evidence type="ECO:0000256" key="1">
    <source>
        <dbReference type="ARBA" id="ARBA00004123"/>
    </source>
</evidence>
<dbReference type="PROSITE" id="PS50297">
    <property type="entry name" value="ANK_REP_REGION"/>
    <property type="match status" value="1"/>
</dbReference>
<dbReference type="EMBL" id="WKFB01000479">
    <property type="protein sequence ID" value="KAF6721810.1"/>
    <property type="molecule type" value="Genomic_DNA"/>
</dbReference>
<evidence type="ECO:0000256" key="4">
    <source>
        <dbReference type="ARBA" id="ARBA00023242"/>
    </source>
</evidence>
<evidence type="ECO:0000256" key="2">
    <source>
        <dbReference type="ARBA" id="ARBA00022614"/>
    </source>
</evidence>
<dbReference type="InterPro" id="IPR052311">
    <property type="entry name" value="MMS22L-TONSL_complex_comp"/>
</dbReference>
<evidence type="ECO:0000313" key="9">
    <source>
        <dbReference type="Proteomes" id="UP000646548"/>
    </source>
</evidence>
<dbReference type="SUPFAM" id="SSF48403">
    <property type="entry name" value="Ankyrin repeat"/>
    <property type="match status" value="1"/>
</dbReference>
<feature type="region of interest" description="Disordered" evidence="7">
    <location>
        <begin position="213"/>
        <end position="242"/>
    </location>
</feature>
<accession>A0A834C2Z8</accession>
<dbReference type="GO" id="GO:0031297">
    <property type="term" value="P:replication fork processing"/>
    <property type="evidence" value="ECO:0007669"/>
    <property type="project" value="TreeGrafter"/>
</dbReference>
<feature type="repeat" description="TPR" evidence="6">
    <location>
        <begin position="115"/>
        <end position="148"/>
    </location>
</feature>
<dbReference type="InterPro" id="IPR019734">
    <property type="entry name" value="TPR_rpt"/>
</dbReference>
<comment type="caution">
    <text evidence="8">The sequence shown here is derived from an EMBL/GenBank/DDBJ whole genome shotgun (WGS) entry which is preliminary data.</text>
</comment>
<feature type="repeat" description="ANK" evidence="5">
    <location>
        <begin position="279"/>
        <end position="311"/>
    </location>
</feature>
<dbReference type="Gene3D" id="1.25.40.20">
    <property type="entry name" value="Ankyrin repeat-containing domain"/>
    <property type="match status" value="1"/>
</dbReference>
<dbReference type="GO" id="GO:0043596">
    <property type="term" value="C:nuclear replication fork"/>
    <property type="evidence" value="ECO:0007669"/>
    <property type="project" value="TreeGrafter"/>
</dbReference>
<dbReference type="AlphaFoldDB" id="A0A834C2Z8"/>
<evidence type="ECO:0000313" key="8">
    <source>
        <dbReference type="EMBL" id="KAF6721810.1"/>
    </source>
</evidence>
<dbReference type="PANTHER" id="PTHR46358">
    <property type="entry name" value="TONSOKU-LIKE PROTEIN"/>
    <property type="match status" value="1"/>
</dbReference>
<keyword evidence="5" id="KW-0040">ANK repeat</keyword>
<dbReference type="Gene3D" id="1.25.40.10">
    <property type="entry name" value="Tetratricopeptide repeat domain"/>
    <property type="match status" value="1"/>
</dbReference>
<dbReference type="PANTHER" id="PTHR46358:SF1">
    <property type="entry name" value="TONSOKU-LIKE PROTEIN"/>
    <property type="match status" value="1"/>
</dbReference>
<dbReference type="Proteomes" id="UP000646548">
    <property type="component" value="Unassembled WGS sequence"/>
</dbReference>
<evidence type="ECO:0000256" key="3">
    <source>
        <dbReference type="ARBA" id="ARBA00022737"/>
    </source>
</evidence>
<dbReference type="SMART" id="SM00028">
    <property type="entry name" value="TPR"/>
    <property type="match status" value="3"/>
</dbReference>
<feature type="compositionally biased region" description="Acidic residues" evidence="7">
    <location>
        <begin position="222"/>
        <end position="242"/>
    </location>
</feature>
<dbReference type="PROSITE" id="PS50005">
    <property type="entry name" value="TPR"/>
    <property type="match status" value="1"/>
</dbReference>
<dbReference type="PROSITE" id="PS50088">
    <property type="entry name" value="ANK_REPEAT"/>
    <property type="match status" value="1"/>
</dbReference>
<keyword evidence="3" id="KW-0677">Repeat</keyword>
<keyword evidence="4" id="KW-0539">Nucleus</keyword>
<dbReference type="Pfam" id="PF13857">
    <property type="entry name" value="Ank_5"/>
    <property type="match status" value="1"/>
</dbReference>
<feature type="compositionally biased region" description="Polar residues" evidence="7">
    <location>
        <begin position="445"/>
        <end position="454"/>
    </location>
</feature>
<reference evidence="8" key="1">
    <citation type="journal article" name="BMC Genomics">
        <title>Long-read sequencing and de novo genome assembly of marine medaka (Oryzias melastigma).</title>
        <authorList>
            <person name="Liang P."/>
            <person name="Saqib H.S.A."/>
            <person name="Ni X."/>
            <person name="Shen Y."/>
        </authorList>
    </citation>
    <scope>NUCLEOTIDE SEQUENCE</scope>
    <source>
        <strain evidence="8">Bigg-433</strain>
    </source>
</reference>
<evidence type="ECO:0000256" key="7">
    <source>
        <dbReference type="SAM" id="MobiDB-lite"/>
    </source>
</evidence>
<keyword evidence="6" id="KW-0802">TPR repeat</keyword>
<organism evidence="8 9">
    <name type="scientific">Oryzias melastigma</name>
    <name type="common">Marine medaka</name>
    <dbReference type="NCBI Taxonomy" id="30732"/>
    <lineage>
        <taxon>Eukaryota</taxon>
        <taxon>Metazoa</taxon>
        <taxon>Chordata</taxon>
        <taxon>Craniata</taxon>
        <taxon>Vertebrata</taxon>
        <taxon>Euteleostomi</taxon>
        <taxon>Actinopterygii</taxon>
        <taxon>Neopterygii</taxon>
        <taxon>Teleostei</taxon>
        <taxon>Neoteleostei</taxon>
        <taxon>Acanthomorphata</taxon>
        <taxon>Ovalentaria</taxon>
        <taxon>Atherinomorphae</taxon>
        <taxon>Beloniformes</taxon>
        <taxon>Adrianichthyidae</taxon>
        <taxon>Oryziinae</taxon>
        <taxon>Oryzias</taxon>
    </lineage>
</organism>
<feature type="region of interest" description="Disordered" evidence="7">
    <location>
        <begin position="417"/>
        <end position="454"/>
    </location>
</feature>
<evidence type="ECO:0000256" key="5">
    <source>
        <dbReference type="PROSITE-ProRule" id="PRU00023"/>
    </source>
</evidence>
<dbReference type="InterPro" id="IPR011990">
    <property type="entry name" value="TPR-like_helical_dom_sf"/>
</dbReference>
<protein>
    <submittedName>
        <fullName evidence="8">Tonsoku-like protein</fullName>
    </submittedName>
</protein>
<keyword evidence="2" id="KW-0433">Leucine-rich repeat</keyword>
<proteinExistence type="predicted"/>
<gene>
    <name evidence="8" type="ORF">FQA47_016309</name>
</gene>
<name>A0A834C2Z8_ORYME</name>
<dbReference type="GO" id="GO:0000724">
    <property type="term" value="P:double-strand break repair via homologous recombination"/>
    <property type="evidence" value="ECO:0007669"/>
    <property type="project" value="TreeGrafter"/>
</dbReference>